<dbReference type="EnsemblPlants" id="KRH45478">
    <property type="protein sequence ID" value="KRH45478"/>
    <property type="gene ID" value="GLYMA_08G274100"/>
</dbReference>
<evidence type="ECO:0000313" key="2">
    <source>
        <dbReference type="EnsemblPlants" id="KRH45478"/>
    </source>
</evidence>
<evidence type="ECO:0000313" key="1">
    <source>
        <dbReference type="EMBL" id="KRH45478.1"/>
    </source>
</evidence>
<reference evidence="1 2" key="1">
    <citation type="journal article" date="2010" name="Nature">
        <title>Genome sequence of the palaeopolyploid soybean.</title>
        <authorList>
            <person name="Schmutz J."/>
            <person name="Cannon S.B."/>
            <person name="Schlueter J."/>
            <person name="Ma J."/>
            <person name="Mitros T."/>
            <person name="Nelson W."/>
            <person name="Hyten D.L."/>
            <person name="Song Q."/>
            <person name="Thelen J.J."/>
            <person name="Cheng J."/>
            <person name="Xu D."/>
            <person name="Hellsten U."/>
            <person name="May G.D."/>
            <person name="Yu Y."/>
            <person name="Sakurai T."/>
            <person name="Umezawa T."/>
            <person name="Bhattacharyya M.K."/>
            <person name="Sandhu D."/>
            <person name="Valliyodan B."/>
            <person name="Lindquist E."/>
            <person name="Peto M."/>
            <person name="Grant D."/>
            <person name="Shu S."/>
            <person name="Goodstein D."/>
            <person name="Barry K."/>
            <person name="Futrell-Griggs M."/>
            <person name="Abernathy B."/>
            <person name="Du J."/>
            <person name="Tian Z."/>
            <person name="Zhu L."/>
            <person name="Gill N."/>
            <person name="Joshi T."/>
            <person name="Libault M."/>
            <person name="Sethuraman A."/>
            <person name="Zhang X.-C."/>
            <person name="Shinozaki K."/>
            <person name="Nguyen H.T."/>
            <person name="Wing R.A."/>
            <person name="Cregan P."/>
            <person name="Specht J."/>
            <person name="Grimwood J."/>
            <person name="Rokhsar D."/>
            <person name="Stacey G."/>
            <person name="Shoemaker R.C."/>
            <person name="Jackson S.A."/>
        </authorList>
    </citation>
    <scope>NUCLEOTIDE SEQUENCE</scope>
    <source>
        <strain evidence="2">cv. Williams 82</strain>
        <tissue evidence="1">Callus</tissue>
    </source>
</reference>
<evidence type="ECO:0000313" key="3">
    <source>
        <dbReference type="Proteomes" id="UP000008827"/>
    </source>
</evidence>
<name>A0A0R0ITB9_SOYBN</name>
<organism evidence="1">
    <name type="scientific">Glycine max</name>
    <name type="common">Soybean</name>
    <name type="synonym">Glycine hispida</name>
    <dbReference type="NCBI Taxonomy" id="3847"/>
    <lineage>
        <taxon>Eukaryota</taxon>
        <taxon>Viridiplantae</taxon>
        <taxon>Streptophyta</taxon>
        <taxon>Embryophyta</taxon>
        <taxon>Tracheophyta</taxon>
        <taxon>Spermatophyta</taxon>
        <taxon>Magnoliopsida</taxon>
        <taxon>eudicotyledons</taxon>
        <taxon>Gunneridae</taxon>
        <taxon>Pentapetalae</taxon>
        <taxon>rosids</taxon>
        <taxon>fabids</taxon>
        <taxon>Fabales</taxon>
        <taxon>Fabaceae</taxon>
        <taxon>Papilionoideae</taxon>
        <taxon>50 kb inversion clade</taxon>
        <taxon>NPAAA clade</taxon>
        <taxon>indigoferoid/millettioid clade</taxon>
        <taxon>Phaseoleae</taxon>
        <taxon>Glycine</taxon>
        <taxon>Glycine subgen. Soja</taxon>
    </lineage>
</organism>
<proteinExistence type="predicted"/>
<keyword evidence="3" id="KW-1185">Reference proteome</keyword>
<dbReference type="EMBL" id="CM000841">
    <property type="protein sequence ID" value="KRH45478.1"/>
    <property type="molecule type" value="Genomic_DNA"/>
</dbReference>
<gene>
    <name evidence="1" type="ORF">GLYMA_08G274100</name>
</gene>
<dbReference type="AlphaFoldDB" id="A0A0R0ITB9"/>
<protein>
    <submittedName>
        <fullName evidence="1 2">Uncharacterized protein</fullName>
    </submittedName>
</protein>
<accession>A0A0R0ITB9</accession>
<dbReference type="Proteomes" id="UP000008827">
    <property type="component" value="Chromosome 8"/>
</dbReference>
<reference evidence="1" key="3">
    <citation type="submission" date="2018-07" db="EMBL/GenBank/DDBJ databases">
        <title>WGS assembly of Glycine max.</title>
        <authorList>
            <person name="Schmutz J."/>
            <person name="Cannon S."/>
            <person name="Schlueter J."/>
            <person name="Ma J."/>
            <person name="Mitros T."/>
            <person name="Nelson W."/>
            <person name="Hyten D."/>
            <person name="Song Q."/>
            <person name="Thelen J."/>
            <person name="Cheng J."/>
            <person name="Xu D."/>
            <person name="Hellsten U."/>
            <person name="May G."/>
            <person name="Yu Y."/>
            <person name="Sakurai T."/>
            <person name="Umezawa T."/>
            <person name="Bhattacharyya M."/>
            <person name="Sandhu D."/>
            <person name="Valliyodan B."/>
            <person name="Lindquist E."/>
            <person name="Peto M."/>
            <person name="Grant D."/>
            <person name="Shu S."/>
            <person name="Goodstein D."/>
            <person name="Barry K."/>
            <person name="Futrell-Griggs M."/>
            <person name="Abernathy B."/>
            <person name="Du J."/>
            <person name="Tian Z."/>
            <person name="Zhu L."/>
            <person name="Gill N."/>
            <person name="Joshi T."/>
            <person name="Libault M."/>
            <person name="Sethuraman A."/>
            <person name="Zhang X."/>
            <person name="Shinozaki K."/>
            <person name="Nguyen H."/>
            <person name="Wing R."/>
            <person name="Cregan P."/>
            <person name="Specht J."/>
            <person name="Grimwood J."/>
            <person name="Rokhsar D."/>
            <person name="Stacey G."/>
            <person name="Shoemaker R."/>
            <person name="Jackson S."/>
        </authorList>
    </citation>
    <scope>NUCLEOTIDE SEQUENCE</scope>
    <source>
        <tissue evidence="1">Callus</tissue>
    </source>
</reference>
<sequence>MKKIQGLQAPHGTTSHLMTMEFLSNLHLLYRNSPQYNQGKTKMWDIAEDEFGPLDDNGTLEVAQLSLDEPELEVVFFNDGEQEQKEMA</sequence>
<dbReference type="Gramene" id="KRH45478">
    <property type="protein sequence ID" value="KRH45478"/>
    <property type="gene ID" value="GLYMA_08G274100"/>
</dbReference>
<dbReference type="InParanoid" id="A0A0R0ITB9"/>
<reference evidence="2" key="2">
    <citation type="submission" date="2018-02" db="UniProtKB">
        <authorList>
            <consortium name="EnsemblPlants"/>
        </authorList>
    </citation>
    <scope>IDENTIFICATION</scope>
    <source>
        <strain evidence="2">Williams 82</strain>
    </source>
</reference>